<evidence type="ECO:0000313" key="2">
    <source>
        <dbReference type="Proteomes" id="UP000494218"/>
    </source>
</evidence>
<dbReference type="Proteomes" id="UP000494218">
    <property type="component" value="Unassembled WGS sequence"/>
</dbReference>
<dbReference type="AlphaFoldDB" id="A0A6P2HL58"/>
<evidence type="ECO:0000313" key="1">
    <source>
        <dbReference type="EMBL" id="VWB16433.1"/>
    </source>
</evidence>
<gene>
    <name evidence="1" type="ORF">BLA23254_00615</name>
</gene>
<accession>A0A6P2HL58</accession>
<protein>
    <submittedName>
        <fullName evidence="1">Uncharacterized protein</fullName>
    </submittedName>
</protein>
<proteinExistence type="predicted"/>
<dbReference type="EMBL" id="CABVPW010000002">
    <property type="protein sequence ID" value="VWB16433.1"/>
    <property type="molecule type" value="Genomic_DNA"/>
</dbReference>
<name>A0A6P2HL58_BURL3</name>
<organism evidence="1 2">
    <name type="scientific">Burkholderia lata (strain ATCC 17760 / DSM 23089 / LMG 22485 / NCIMB 9086 / R18194 / 383)</name>
    <dbReference type="NCBI Taxonomy" id="482957"/>
    <lineage>
        <taxon>Bacteria</taxon>
        <taxon>Pseudomonadati</taxon>
        <taxon>Pseudomonadota</taxon>
        <taxon>Betaproteobacteria</taxon>
        <taxon>Burkholderiales</taxon>
        <taxon>Burkholderiaceae</taxon>
        <taxon>Burkholderia</taxon>
        <taxon>Burkholderia cepacia complex</taxon>
    </lineage>
</organism>
<sequence>MRSSAWMKELEGENARLRKTYIDEQQLADLSCVLIAIYGNKYTGHPRIQSLME</sequence>
<reference evidence="1 2" key="1">
    <citation type="submission" date="2019-09" db="EMBL/GenBank/DDBJ databases">
        <authorList>
            <person name="Depoorter E."/>
        </authorList>
    </citation>
    <scope>NUCLEOTIDE SEQUENCE [LARGE SCALE GENOMIC DNA]</scope>
    <source>
        <strain evidence="1">LMG 23254</strain>
    </source>
</reference>